<feature type="compositionally biased region" description="Polar residues" evidence="11">
    <location>
        <begin position="710"/>
        <end position="720"/>
    </location>
</feature>
<dbReference type="Gene3D" id="3.30.1370.120">
    <property type="match status" value="3"/>
</dbReference>
<dbReference type="Pfam" id="PF21305">
    <property type="entry name" value="type_II_gspD_N0"/>
    <property type="match status" value="1"/>
</dbReference>
<evidence type="ECO:0000256" key="12">
    <source>
        <dbReference type="SAM" id="SignalP"/>
    </source>
</evidence>
<keyword evidence="8" id="KW-0472">Membrane</keyword>
<evidence type="ECO:0000313" key="16">
    <source>
        <dbReference type="EMBL" id="ROO32806.1"/>
    </source>
</evidence>
<dbReference type="FunCoup" id="A0A423Q2C1">
    <property type="interactions" value="105"/>
</dbReference>
<sequence length="751" mass="78894">MSARTVSRYVTAPLRPAAIGLSLTLAASFVAPPIVLAQGTTPAGVEAVDNDTFTLNLKEADITTLIATVSEVTGRNFVVDPRVKGDVTVLSNQSMTPTELYQTFLSVLDVHGFSAIPSGEVTKIIPQINAKQDGGFGGSGVVTNENVVTKVLHVDNVPADQLVPILRPLVPQYGHLAAYSASNSLVISDREANVERLTQIVRRIDSNGVSSVDQVQLTNANASDVAEAIGKLRGGDKNAATNVVALDRTNSLLISGSSRERSKLRDVIQRMDTKSQDAGDTAVIYLNYADAETLAPVLQAYATGQSYSSGNSRNRGLSNTGSSFGGNNGGGGFGGGGRNSSGFGNSGGGINRGSGNSGGNIQGISGGEDSDVAVIAESGANALIIHAPADKMGKIKHIIEKLDIRRGQVLVEGIIAEIGIQQTKNLGINIAALKNSGPAAASILNADTLTAVGQAAASGTPLNLIQQGLNVALGSTDGAVNFALLVNALSNTVDTNVLSTPSLITRDNEEAQIRVGQRVPFVTGSFTTGVSGGGGNSVNPFQTVDREDVGLQLAFIPQISAGDTIQLTIDEEISSIAPSAQQSNQDAGLITNSRTLQTAVEVKNGQILVLGGLIDNNLNVTRNKVPVLGDIPLLGALFRYNAVNRNKRNLLNFIRPTILRGDGESKAYSAEKYRYLRSLQLDQTQKRLPLMGNEERRPQLPQMEDFKGGTNASARFNNAGDNDLGRPQSRLPDDRARENTPATDKRRGDSF</sequence>
<dbReference type="OrthoDB" id="9775455at2"/>
<dbReference type="InParanoid" id="A0A423Q2C1"/>
<evidence type="ECO:0000256" key="2">
    <source>
        <dbReference type="ARBA" id="ARBA00006980"/>
    </source>
</evidence>
<feature type="domain" description="NolW-like" evidence="14">
    <location>
        <begin position="215"/>
        <end position="274"/>
    </location>
</feature>
<dbReference type="InterPro" id="IPR004846">
    <property type="entry name" value="T2SS/T3SS_dom"/>
</dbReference>
<evidence type="ECO:0000256" key="1">
    <source>
        <dbReference type="ARBA" id="ARBA00004442"/>
    </source>
</evidence>
<comment type="subcellular location">
    <subcellularLocation>
        <location evidence="1 10">Cell outer membrane</location>
    </subcellularLocation>
</comment>
<organism evidence="16 17">
    <name type="scientific">Salinisphaera japonica YTM-1</name>
    <dbReference type="NCBI Taxonomy" id="1209778"/>
    <lineage>
        <taxon>Bacteria</taxon>
        <taxon>Pseudomonadati</taxon>
        <taxon>Pseudomonadota</taxon>
        <taxon>Gammaproteobacteria</taxon>
        <taxon>Salinisphaerales</taxon>
        <taxon>Salinisphaeraceae</taxon>
        <taxon>Salinisphaera</taxon>
    </lineage>
</organism>
<feature type="domain" description="NolW-like" evidence="14">
    <location>
        <begin position="149"/>
        <end position="206"/>
    </location>
</feature>
<feature type="region of interest" description="Disordered" evidence="11">
    <location>
        <begin position="306"/>
        <end position="363"/>
    </location>
</feature>
<keyword evidence="7" id="KW-0653">Protein transport</keyword>
<feature type="signal peptide" evidence="12">
    <location>
        <begin position="1"/>
        <end position="37"/>
    </location>
</feature>
<evidence type="ECO:0000256" key="5">
    <source>
        <dbReference type="ARBA" id="ARBA00022692"/>
    </source>
</evidence>
<feature type="domain" description="NolW-like" evidence="14">
    <location>
        <begin position="281"/>
        <end position="408"/>
    </location>
</feature>
<evidence type="ECO:0000259" key="13">
    <source>
        <dbReference type="Pfam" id="PF00263"/>
    </source>
</evidence>
<evidence type="ECO:0000256" key="11">
    <source>
        <dbReference type="SAM" id="MobiDB-lite"/>
    </source>
</evidence>
<accession>A0A423Q2C1</accession>
<dbReference type="Proteomes" id="UP000285310">
    <property type="component" value="Unassembled WGS sequence"/>
</dbReference>
<feature type="compositionally biased region" description="Low complexity" evidence="11">
    <location>
        <begin position="306"/>
        <end position="322"/>
    </location>
</feature>
<keyword evidence="9" id="KW-0998">Cell outer membrane</keyword>
<evidence type="ECO:0000313" key="17">
    <source>
        <dbReference type="Proteomes" id="UP000285310"/>
    </source>
</evidence>
<dbReference type="GO" id="GO:0009279">
    <property type="term" value="C:cell outer membrane"/>
    <property type="evidence" value="ECO:0007669"/>
    <property type="project" value="UniProtKB-SubCell"/>
</dbReference>
<evidence type="ECO:0000256" key="4">
    <source>
        <dbReference type="ARBA" id="ARBA00022452"/>
    </source>
</evidence>
<keyword evidence="4" id="KW-1134">Transmembrane beta strand</keyword>
<evidence type="ECO:0000256" key="9">
    <source>
        <dbReference type="ARBA" id="ARBA00023237"/>
    </source>
</evidence>
<dbReference type="AlphaFoldDB" id="A0A423Q2C1"/>
<feature type="region of interest" description="Disordered" evidence="11">
    <location>
        <begin position="686"/>
        <end position="751"/>
    </location>
</feature>
<dbReference type="RefSeq" id="WP_123656742.1">
    <property type="nucleotide sequence ID" value="NZ_AYKG01000001.1"/>
</dbReference>
<evidence type="ECO:0000256" key="6">
    <source>
        <dbReference type="ARBA" id="ARBA00022729"/>
    </source>
</evidence>
<proteinExistence type="inferred from homology"/>
<comment type="similarity">
    <text evidence="2">Belongs to the bacterial secretin family. GSP D subfamily.</text>
</comment>
<dbReference type="InterPro" id="IPR049371">
    <property type="entry name" value="GspD-like_N0"/>
</dbReference>
<dbReference type="Pfam" id="PF00263">
    <property type="entry name" value="Secretin"/>
    <property type="match status" value="1"/>
</dbReference>
<evidence type="ECO:0000259" key="14">
    <source>
        <dbReference type="Pfam" id="PF03958"/>
    </source>
</evidence>
<dbReference type="InterPro" id="IPR005644">
    <property type="entry name" value="NolW-like"/>
</dbReference>
<keyword evidence="5" id="KW-0812">Transmembrane</keyword>
<keyword evidence="6 12" id="KW-0732">Signal</keyword>
<evidence type="ECO:0000256" key="8">
    <source>
        <dbReference type="ARBA" id="ARBA00023136"/>
    </source>
</evidence>
<dbReference type="PANTHER" id="PTHR30332">
    <property type="entry name" value="PROBABLE GENERAL SECRETION PATHWAY PROTEIN D"/>
    <property type="match status" value="1"/>
</dbReference>
<feature type="domain" description="GspD-like N0" evidence="15">
    <location>
        <begin position="55"/>
        <end position="124"/>
    </location>
</feature>
<evidence type="ECO:0000259" key="15">
    <source>
        <dbReference type="Pfam" id="PF21305"/>
    </source>
</evidence>
<protein>
    <submittedName>
        <fullName evidence="16">General secretion pathway protein D</fullName>
    </submittedName>
</protein>
<feature type="compositionally biased region" description="Basic and acidic residues" evidence="11">
    <location>
        <begin position="731"/>
        <end position="751"/>
    </location>
</feature>
<reference evidence="16 17" key="1">
    <citation type="submission" date="2013-10" db="EMBL/GenBank/DDBJ databases">
        <title>Salinisphaera japonica YTM-1 Genome Sequencing.</title>
        <authorList>
            <person name="Lai Q."/>
            <person name="Li C."/>
            <person name="Shao Z."/>
        </authorList>
    </citation>
    <scope>NUCLEOTIDE SEQUENCE [LARGE SCALE GENOMIC DNA]</scope>
    <source>
        <strain evidence="16 17">YTM-1</strain>
    </source>
</reference>
<dbReference type="NCBIfam" id="TIGR02517">
    <property type="entry name" value="type_II_gspD"/>
    <property type="match status" value="1"/>
</dbReference>
<evidence type="ECO:0000256" key="10">
    <source>
        <dbReference type="RuleBase" id="RU004004"/>
    </source>
</evidence>
<evidence type="ECO:0000256" key="7">
    <source>
        <dbReference type="ARBA" id="ARBA00022927"/>
    </source>
</evidence>
<dbReference type="InterPro" id="IPR001775">
    <property type="entry name" value="GspD/PilQ"/>
</dbReference>
<dbReference type="InterPro" id="IPR038591">
    <property type="entry name" value="NolW-like_sf"/>
</dbReference>
<gene>
    <name evidence="16" type="ORF">SAJA_00810</name>
</gene>
<dbReference type="EMBL" id="AYKG01000001">
    <property type="protein sequence ID" value="ROO32806.1"/>
    <property type="molecule type" value="Genomic_DNA"/>
</dbReference>
<dbReference type="GO" id="GO:0015628">
    <property type="term" value="P:protein secretion by the type II secretion system"/>
    <property type="evidence" value="ECO:0007669"/>
    <property type="project" value="InterPro"/>
</dbReference>
<dbReference type="GO" id="GO:0015627">
    <property type="term" value="C:type II protein secretion system complex"/>
    <property type="evidence" value="ECO:0007669"/>
    <property type="project" value="InterPro"/>
</dbReference>
<dbReference type="InterPro" id="IPR050810">
    <property type="entry name" value="Bact_Secretion_Sys_Channel"/>
</dbReference>
<keyword evidence="17" id="KW-1185">Reference proteome</keyword>
<comment type="caution">
    <text evidence="16">The sequence shown here is derived from an EMBL/GenBank/DDBJ whole genome shotgun (WGS) entry which is preliminary data.</text>
</comment>
<name>A0A423Q2C1_9GAMM</name>
<feature type="compositionally biased region" description="Gly residues" evidence="11">
    <location>
        <begin position="323"/>
        <end position="363"/>
    </location>
</feature>
<dbReference type="Pfam" id="PF03958">
    <property type="entry name" value="Secretin_N"/>
    <property type="match status" value="3"/>
</dbReference>
<dbReference type="PANTHER" id="PTHR30332:SF24">
    <property type="entry name" value="SECRETIN GSPD-RELATED"/>
    <property type="match status" value="1"/>
</dbReference>
<dbReference type="PRINTS" id="PR00811">
    <property type="entry name" value="BCTERIALGSPD"/>
</dbReference>
<dbReference type="InterPro" id="IPR013356">
    <property type="entry name" value="T2SS_GspD"/>
</dbReference>
<evidence type="ECO:0000256" key="3">
    <source>
        <dbReference type="ARBA" id="ARBA00022448"/>
    </source>
</evidence>
<feature type="domain" description="Type II/III secretion system secretin-like" evidence="13">
    <location>
        <begin position="488"/>
        <end position="660"/>
    </location>
</feature>
<feature type="chain" id="PRO_5019134642" evidence="12">
    <location>
        <begin position="38"/>
        <end position="751"/>
    </location>
</feature>
<keyword evidence="3 10" id="KW-0813">Transport</keyword>